<evidence type="ECO:0000313" key="8">
    <source>
        <dbReference type="EMBL" id="CAB4841472.1"/>
    </source>
</evidence>
<dbReference type="EMBL" id="CAFAZW010000006">
    <property type="protein sequence ID" value="CAB4841472.1"/>
    <property type="molecule type" value="Genomic_DNA"/>
</dbReference>
<name>A0A6J7B892_9ZZZZ</name>
<dbReference type="EMBL" id="CAFAAN010000005">
    <property type="protein sequence ID" value="CAB4801159.1"/>
    <property type="molecule type" value="Genomic_DNA"/>
</dbReference>
<dbReference type="AlphaFoldDB" id="A0A6J7B892"/>
<keyword evidence="1" id="KW-0489">Methyltransferase</keyword>
<evidence type="ECO:0000313" key="5">
    <source>
        <dbReference type="EMBL" id="CAB4737942.1"/>
    </source>
</evidence>
<dbReference type="EMBL" id="CAEZZH010000002">
    <property type="protein sequence ID" value="CAB4747558.1"/>
    <property type="molecule type" value="Genomic_DNA"/>
</dbReference>
<dbReference type="EMBL" id="CAFBPO010000006">
    <property type="protein sequence ID" value="CAB5018707.1"/>
    <property type="molecule type" value="Genomic_DNA"/>
</dbReference>
<dbReference type="PANTHER" id="PTHR43542">
    <property type="entry name" value="METHYLTRANSFERASE"/>
    <property type="match status" value="1"/>
</dbReference>
<dbReference type="CDD" id="cd02440">
    <property type="entry name" value="AdoMet_MTases"/>
    <property type="match status" value="1"/>
</dbReference>
<dbReference type="NCBIfam" id="TIGR00095">
    <property type="entry name" value="16S rRNA (guanine(966)-N(2))-methyltransferase RsmD"/>
    <property type="match status" value="1"/>
</dbReference>
<organism evidence="8">
    <name type="scientific">freshwater metagenome</name>
    <dbReference type="NCBI Taxonomy" id="449393"/>
    <lineage>
        <taxon>unclassified sequences</taxon>
        <taxon>metagenomes</taxon>
        <taxon>ecological metagenomes</taxon>
    </lineage>
</organism>
<dbReference type="EMBL" id="CAFBNM010000004">
    <property type="protein sequence ID" value="CAB4950865.1"/>
    <property type="molecule type" value="Genomic_DNA"/>
</dbReference>
<reference evidence="8" key="1">
    <citation type="submission" date="2020-05" db="EMBL/GenBank/DDBJ databases">
        <authorList>
            <person name="Chiriac C."/>
            <person name="Salcher M."/>
            <person name="Ghai R."/>
            <person name="Kavagutti S V."/>
        </authorList>
    </citation>
    <scope>NUCLEOTIDE SEQUENCE</scope>
</reference>
<proteinExistence type="predicted"/>
<evidence type="ECO:0000313" key="9">
    <source>
        <dbReference type="EMBL" id="CAB4950865.1"/>
    </source>
</evidence>
<dbReference type="PROSITE" id="PS00092">
    <property type="entry name" value="N6_MTASE"/>
    <property type="match status" value="1"/>
</dbReference>
<sequence length="195" mass="21405">MRIIAGSAKGRNIASVASSTRPTSDRAREALFSTLASEFGEFEGLNVLDLYAGTGAIALESLSRGADLVHAVEKDEQAQKSIASNYEAIKSAQCPGTFHLYGMSVHRFLQDPPIAPYHFIYIDPPYEIDDLDVIETLIQLQVGRFLHPQALIAVERNSRVKEISWPDGYISVREKNYGQASIFYGAPADSEPENG</sequence>
<dbReference type="EMBL" id="CAEZUM010000053">
    <property type="protein sequence ID" value="CAB4602708.1"/>
    <property type="molecule type" value="Genomic_DNA"/>
</dbReference>
<accession>A0A6J7B892</accession>
<protein>
    <submittedName>
        <fullName evidence="8">Unannotated protein</fullName>
    </submittedName>
</protein>
<evidence type="ECO:0000313" key="4">
    <source>
        <dbReference type="EMBL" id="CAB4682566.1"/>
    </source>
</evidence>
<dbReference type="SUPFAM" id="SSF53335">
    <property type="entry name" value="S-adenosyl-L-methionine-dependent methyltransferases"/>
    <property type="match status" value="1"/>
</dbReference>
<evidence type="ECO:0000313" key="12">
    <source>
        <dbReference type="EMBL" id="CAB5072404.1"/>
    </source>
</evidence>
<evidence type="ECO:0000313" key="3">
    <source>
        <dbReference type="EMBL" id="CAB4602708.1"/>
    </source>
</evidence>
<keyword evidence="2" id="KW-0808">Transferase</keyword>
<dbReference type="EMBL" id="CAEZYT010000044">
    <property type="protein sequence ID" value="CAB4737942.1"/>
    <property type="molecule type" value="Genomic_DNA"/>
</dbReference>
<gene>
    <name evidence="3" type="ORF">UFOPK1824_00836</name>
    <name evidence="4" type="ORF">UFOPK2340_01208</name>
    <name evidence="5" type="ORF">UFOPK2772_00806</name>
    <name evidence="6" type="ORF">UFOPK2850_00183</name>
    <name evidence="7" type="ORF">UFOPK3027_00657</name>
    <name evidence="8" type="ORF">UFOPK3256_00618</name>
    <name evidence="9" type="ORF">UFOPK3827_00546</name>
    <name evidence="10" type="ORF">UFOPK3982_00644</name>
    <name evidence="11" type="ORF">UFOPK4120_00712</name>
    <name evidence="12" type="ORF">UFOPK4404_00711</name>
</gene>
<evidence type="ECO:0000313" key="11">
    <source>
        <dbReference type="EMBL" id="CAB5018707.1"/>
    </source>
</evidence>
<dbReference type="PIRSF" id="PIRSF004553">
    <property type="entry name" value="CHP00095"/>
    <property type="match status" value="1"/>
</dbReference>
<dbReference type="Pfam" id="PF03602">
    <property type="entry name" value="Cons_hypoth95"/>
    <property type="match status" value="1"/>
</dbReference>
<dbReference type="EMBL" id="CAEZXC010000092">
    <property type="protein sequence ID" value="CAB4682566.1"/>
    <property type="molecule type" value="Genomic_DNA"/>
</dbReference>
<dbReference type="InterPro" id="IPR029063">
    <property type="entry name" value="SAM-dependent_MTases_sf"/>
</dbReference>
<evidence type="ECO:0000313" key="7">
    <source>
        <dbReference type="EMBL" id="CAB4801159.1"/>
    </source>
</evidence>
<evidence type="ECO:0000256" key="2">
    <source>
        <dbReference type="ARBA" id="ARBA00022679"/>
    </source>
</evidence>
<evidence type="ECO:0000256" key="1">
    <source>
        <dbReference type="ARBA" id="ARBA00022603"/>
    </source>
</evidence>
<dbReference type="EMBL" id="CAFBQY010000006">
    <property type="protein sequence ID" value="CAB5072404.1"/>
    <property type="molecule type" value="Genomic_DNA"/>
</dbReference>
<dbReference type="InterPro" id="IPR004398">
    <property type="entry name" value="RNA_MeTrfase_RsmD"/>
</dbReference>
<dbReference type="GO" id="GO:0031167">
    <property type="term" value="P:rRNA methylation"/>
    <property type="evidence" value="ECO:0007669"/>
    <property type="project" value="InterPro"/>
</dbReference>
<evidence type="ECO:0000313" key="10">
    <source>
        <dbReference type="EMBL" id="CAB4984394.1"/>
    </source>
</evidence>
<dbReference type="EMBL" id="CAFBOO010000004">
    <property type="protein sequence ID" value="CAB4984394.1"/>
    <property type="molecule type" value="Genomic_DNA"/>
</dbReference>
<dbReference type="Gene3D" id="3.40.50.150">
    <property type="entry name" value="Vaccinia Virus protein VP39"/>
    <property type="match status" value="1"/>
</dbReference>
<dbReference type="InterPro" id="IPR002052">
    <property type="entry name" value="DNA_methylase_N6_adenine_CS"/>
</dbReference>
<evidence type="ECO:0000313" key="6">
    <source>
        <dbReference type="EMBL" id="CAB4747558.1"/>
    </source>
</evidence>
<dbReference type="GO" id="GO:0003676">
    <property type="term" value="F:nucleic acid binding"/>
    <property type="evidence" value="ECO:0007669"/>
    <property type="project" value="InterPro"/>
</dbReference>
<dbReference type="PANTHER" id="PTHR43542:SF1">
    <property type="entry name" value="METHYLTRANSFERASE"/>
    <property type="match status" value="1"/>
</dbReference>
<dbReference type="GO" id="GO:0008168">
    <property type="term" value="F:methyltransferase activity"/>
    <property type="evidence" value="ECO:0007669"/>
    <property type="project" value="UniProtKB-KW"/>
</dbReference>